<dbReference type="PANTHER" id="PTHR24356">
    <property type="entry name" value="SERINE/THREONINE-PROTEIN KINASE"/>
    <property type="match status" value="1"/>
</dbReference>
<name>A4S353_OSTLU</name>
<evidence type="ECO:0000256" key="3">
    <source>
        <dbReference type="ARBA" id="ARBA00022679"/>
    </source>
</evidence>
<dbReference type="HOGENOM" id="CLU_000288_63_0_1"/>
<dbReference type="PROSITE" id="PS50011">
    <property type="entry name" value="PROTEIN_KINASE_DOM"/>
    <property type="match status" value="1"/>
</dbReference>
<dbReference type="SMART" id="SM00220">
    <property type="entry name" value="S_TKc"/>
    <property type="match status" value="1"/>
</dbReference>
<evidence type="ECO:0000256" key="6">
    <source>
        <dbReference type="ARBA" id="ARBA00022840"/>
    </source>
</evidence>
<keyword evidence="5" id="KW-0418">Kinase</keyword>
<feature type="domain" description="Protein kinase" evidence="9">
    <location>
        <begin position="6"/>
        <end position="158"/>
    </location>
</feature>
<dbReference type="GO" id="GO:0005524">
    <property type="term" value="F:ATP binding"/>
    <property type="evidence" value="ECO:0007669"/>
    <property type="project" value="UniProtKB-KW"/>
</dbReference>
<dbReference type="Pfam" id="PF00069">
    <property type="entry name" value="Pkinase"/>
    <property type="match status" value="1"/>
</dbReference>
<evidence type="ECO:0000256" key="1">
    <source>
        <dbReference type="ARBA" id="ARBA00012513"/>
    </source>
</evidence>
<protein>
    <recommendedName>
        <fullName evidence="1">non-specific serine/threonine protein kinase</fullName>
        <ecNumber evidence="1">2.7.11.1</ecNumber>
    </recommendedName>
</protein>
<dbReference type="RefSeq" id="XP_001419654.1">
    <property type="nucleotide sequence ID" value="XM_001419617.1"/>
</dbReference>
<evidence type="ECO:0000256" key="7">
    <source>
        <dbReference type="ARBA" id="ARBA00047899"/>
    </source>
</evidence>
<evidence type="ECO:0000256" key="8">
    <source>
        <dbReference type="ARBA" id="ARBA00048679"/>
    </source>
</evidence>
<dbReference type="KEGG" id="olu:OSTLU_34630"/>
<dbReference type="SUPFAM" id="SSF56112">
    <property type="entry name" value="Protein kinase-like (PK-like)"/>
    <property type="match status" value="1"/>
</dbReference>
<keyword evidence="2" id="KW-0723">Serine/threonine-protein kinase</keyword>
<dbReference type="PANTHER" id="PTHR24356:SF1">
    <property type="entry name" value="SERINE_THREONINE-PROTEIN KINASE GREATWALL"/>
    <property type="match status" value="1"/>
</dbReference>
<evidence type="ECO:0000256" key="5">
    <source>
        <dbReference type="ARBA" id="ARBA00022777"/>
    </source>
</evidence>
<dbReference type="GO" id="GO:0004674">
    <property type="term" value="F:protein serine/threonine kinase activity"/>
    <property type="evidence" value="ECO:0007669"/>
    <property type="project" value="UniProtKB-KW"/>
</dbReference>
<dbReference type="InterPro" id="IPR011009">
    <property type="entry name" value="Kinase-like_dom_sf"/>
</dbReference>
<evidence type="ECO:0000313" key="10">
    <source>
        <dbReference type="EMBL" id="ABO97947.1"/>
    </source>
</evidence>
<keyword evidence="3" id="KW-0808">Transferase</keyword>
<evidence type="ECO:0000313" key="11">
    <source>
        <dbReference type="Proteomes" id="UP000001568"/>
    </source>
</evidence>
<dbReference type="Gene3D" id="3.30.200.20">
    <property type="entry name" value="Phosphorylase Kinase, domain 1"/>
    <property type="match status" value="1"/>
</dbReference>
<dbReference type="PROSITE" id="PS00108">
    <property type="entry name" value="PROTEIN_KINASE_ST"/>
    <property type="match status" value="1"/>
</dbReference>
<gene>
    <name evidence="10" type="ORF">OSTLU_34630</name>
</gene>
<dbReference type="Gene3D" id="1.10.510.10">
    <property type="entry name" value="Transferase(Phosphotransferase) domain 1"/>
    <property type="match status" value="1"/>
</dbReference>
<evidence type="ECO:0000256" key="4">
    <source>
        <dbReference type="ARBA" id="ARBA00022741"/>
    </source>
</evidence>
<dbReference type="Gramene" id="ABO97947">
    <property type="protein sequence ID" value="ABO97947"/>
    <property type="gene ID" value="OSTLU_34630"/>
</dbReference>
<dbReference type="Proteomes" id="UP000001568">
    <property type="component" value="Chromosome 9"/>
</dbReference>
<dbReference type="OMA" id="XALKTKY"/>
<keyword evidence="4" id="KW-0547">Nucleotide-binding</keyword>
<dbReference type="InterPro" id="IPR050236">
    <property type="entry name" value="Ser_Thr_kinase_AGC"/>
</dbReference>
<dbReference type="eggNOG" id="KOG0606">
    <property type="taxonomic scope" value="Eukaryota"/>
</dbReference>
<keyword evidence="6" id="KW-0067">ATP-binding</keyword>
<comment type="catalytic activity">
    <reaction evidence="8">
        <text>L-seryl-[protein] + ATP = O-phospho-L-seryl-[protein] + ADP + H(+)</text>
        <dbReference type="Rhea" id="RHEA:17989"/>
        <dbReference type="Rhea" id="RHEA-COMP:9863"/>
        <dbReference type="Rhea" id="RHEA-COMP:11604"/>
        <dbReference type="ChEBI" id="CHEBI:15378"/>
        <dbReference type="ChEBI" id="CHEBI:29999"/>
        <dbReference type="ChEBI" id="CHEBI:30616"/>
        <dbReference type="ChEBI" id="CHEBI:83421"/>
        <dbReference type="ChEBI" id="CHEBI:456216"/>
        <dbReference type="EC" id="2.7.11.1"/>
    </reaction>
</comment>
<sequence length="158" mass="17615">MSIDDFRIIKLISGGAYGRVFLAQKRATGDLFAVKALRKRDLVYKNMMDQVVAERDALIAAANPFTIKLYYSFTSARHVYLVTEYANGGDLYSLLTQLGRLSEEHARQYCAEIALALEYVHSKGITHRDLKPGNCLIASDGHIKLADFGLSRIDRDAG</sequence>
<dbReference type="GeneID" id="5003524"/>
<dbReference type="InterPro" id="IPR008271">
    <property type="entry name" value="Ser/Thr_kinase_AS"/>
</dbReference>
<reference evidence="10 11" key="1">
    <citation type="journal article" date="2007" name="Proc. Natl. Acad. Sci. U.S.A.">
        <title>The tiny eukaryote Ostreococcus provides genomic insights into the paradox of plankton speciation.</title>
        <authorList>
            <person name="Palenik B."/>
            <person name="Grimwood J."/>
            <person name="Aerts A."/>
            <person name="Rouze P."/>
            <person name="Salamov A."/>
            <person name="Putnam N."/>
            <person name="Dupont C."/>
            <person name="Jorgensen R."/>
            <person name="Derelle E."/>
            <person name="Rombauts S."/>
            <person name="Zhou K."/>
            <person name="Otillar R."/>
            <person name="Merchant S.S."/>
            <person name="Podell S."/>
            <person name="Gaasterland T."/>
            <person name="Napoli C."/>
            <person name="Gendler K."/>
            <person name="Manuell A."/>
            <person name="Tai V."/>
            <person name="Vallon O."/>
            <person name="Piganeau G."/>
            <person name="Jancek S."/>
            <person name="Heijde M."/>
            <person name="Jabbari K."/>
            <person name="Bowler C."/>
            <person name="Lohr M."/>
            <person name="Robbens S."/>
            <person name="Werner G."/>
            <person name="Dubchak I."/>
            <person name="Pazour G.J."/>
            <person name="Ren Q."/>
            <person name="Paulsen I."/>
            <person name="Delwiche C."/>
            <person name="Schmutz J."/>
            <person name="Rokhsar D."/>
            <person name="Van de Peer Y."/>
            <person name="Moreau H."/>
            <person name="Grigoriev I.V."/>
        </authorList>
    </citation>
    <scope>NUCLEOTIDE SEQUENCE [LARGE SCALE GENOMIC DNA]</scope>
    <source>
        <strain evidence="10 11">CCE9901</strain>
    </source>
</reference>
<keyword evidence="11" id="KW-1185">Reference proteome</keyword>
<dbReference type="InterPro" id="IPR000719">
    <property type="entry name" value="Prot_kinase_dom"/>
</dbReference>
<evidence type="ECO:0000256" key="2">
    <source>
        <dbReference type="ARBA" id="ARBA00022527"/>
    </source>
</evidence>
<dbReference type="EMBL" id="CP000589">
    <property type="protein sequence ID" value="ABO97947.1"/>
    <property type="molecule type" value="Genomic_DNA"/>
</dbReference>
<dbReference type="EC" id="2.7.11.1" evidence="1"/>
<comment type="catalytic activity">
    <reaction evidence="7">
        <text>L-threonyl-[protein] + ATP = O-phospho-L-threonyl-[protein] + ADP + H(+)</text>
        <dbReference type="Rhea" id="RHEA:46608"/>
        <dbReference type="Rhea" id="RHEA-COMP:11060"/>
        <dbReference type="Rhea" id="RHEA-COMP:11605"/>
        <dbReference type="ChEBI" id="CHEBI:15378"/>
        <dbReference type="ChEBI" id="CHEBI:30013"/>
        <dbReference type="ChEBI" id="CHEBI:30616"/>
        <dbReference type="ChEBI" id="CHEBI:61977"/>
        <dbReference type="ChEBI" id="CHEBI:456216"/>
        <dbReference type="EC" id="2.7.11.1"/>
    </reaction>
</comment>
<proteinExistence type="predicted"/>
<dbReference type="AlphaFoldDB" id="A4S353"/>
<organism evidence="10 11">
    <name type="scientific">Ostreococcus lucimarinus (strain CCE9901)</name>
    <dbReference type="NCBI Taxonomy" id="436017"/>
    <lineage>
        <taxon>Eukaryota</taxon>
        <taxon>Viridiplantae</taxon>
        <taxon>Chlorophyta</taxon>
        <taxon>Mamiellophyceae</taxon>
        <taxon>Mamiellales</taxon>
        <taxon>Bathycoccaceae</taxon>
        <taxon>Ostreococcus</taxon>
    </lineage>
</organism>
<dbReference type="GO" id="GO:0035556">
    <property type="term" value="P:intracellular signal transduction"/>
    <property type="evidence" value="ECO:0007669"/>
    <property type="project" value="TreeGrafter"/>
</dbReference>
<evidence type="ECO:0000259" key="9">
    <source>
        <dbReference type="PROSITE" id="PS50011"/>
    </source>
</evidence>
<dbReference type="OrthoDB" id="497127at2759"/>
<accession>A4S353</accession>
<dbReference type="STRING" id="436017.A4S353"/>
<feature type="non-terminal residue" evidence="10">
    <location>
        <position position="158"/>
    </location>
</feature>